<evidence type="ECO:0000256" key="2">
    <source>
        <dbReference type="ARBA" id="ARBA00010252"/>
    </source>
</evidence>
<dbReference type="CTD" id="108697817"/>
<name>A0A1L8FHA0_XENLA</name>
<dbReference type="InterPro" id="IPR008253">
    <property type="entry name" value="Marvel"/>
</dbReference>
<evidence type="ECO:0000256" key="6">
    <source>
        <dbReference type="PROSITE-ProRule" id="PRU00581"/>
    </source>
</evidence>
<dbReference type="InterPro" id="IPR016579">
    <property type="entry name" value="Synaptogyrin"/>
</dbReference>
<dbReference type="STRING" id="8355.A0A1L8FHA0"/>
<organism evidence="7 8">
    <name type="scientific">Xenopus laevis</name>
    <name type="common">African clawed frog</name>
    <dbReference type="NCBI Taxonomy" id="8355"/>
    <lineage>
        <taxon>Eukaryota</taxon>
        <taxon>Metazoa</taxon>
        <taxon>Chordata</taxon>
        <taxon>Craniata</taxon>
        <taxon>Vertebrata</taxon>
        <taxon>Euteleostomi</taxon>
        <taxon>Amphibia</taxon>
        <taxon>Batrachia</taxon>
        <taxon>Anura</taxon>
        <taxon>Pipoidea</taxon>
        <taxon>Pipidae</taxon>
        <taxon>Xenopodinae</taxon>
        <taxon>Xenopus</taxon>
        <taxon>Xenopus</taxon>
    </lineage>
</organism>
<dbReference type="PANTHER" id="PTHR10838">
    <property type="entry name" value="SYNAPTOGYRIN"/>
    <property type="match status" value="1"/>
</dbReference>
<dbReference type="RefSeq" id="XP_018083740.1">
    <property type="nucleotide sequence ID" value="XM_018228251.2"/>
</dbReference>
<dbReference type="GO" id="GO:0030672">
    <property type="term" value="C:synaptic vesicle membrane"/>
    <property type="evidence" value="ECO:0000318"/>
    <property type="project" value="GO_Central"/>
</dbReference>
<comment type="subcellular location">
    <subcellularLocation>
        <location evidence="1">Membrane</location>
        <topology evidence="1">Multi-pass membrane protein</topology>
    </subcellularLocation>
</comment>
<dbReference type="Xenbase" id="XB-GENE-17340036">
    <property type="gene designation" value="syngr4.S"/>
</dbReference>
<dbReference type="AlphaFoldDB" id="A0A1L8FHA0"/>
<gene>
    <name evidence="8 9" type="primary">syngr4.S</name>
</gene>
<dbReference type="GeneID" id="108697817"/>
<dbReference type="GO" id="GO:0031594">
    <property type="term" value="C:neuromuscular junction"/>
    <property type="evidence" value="ECO:0000318"/>
    <property type="project" value="GO_Central"/>
</dbReference>
<evidence type="ECO:0000256" key="1">
    <source>
        <dbReference type="ARBA" id="ARBA00004141"/>
    </source>
</evidence>
<dbReference type="OMA" id="THEWFMS"/>
<reference evidence="8" key="1">
    <citation type="submission" date="2025-08" db="UniProtKB">
        <authorList>
            <consortium name="RefSeq"/>
        </authorList>
    </citation>
    <scope>IDENTIFICATION</scope>
    <source>
        <strain evidence="8">J_2021</strain>
        <tissue evidence="8">Erythrocytes</tissue>
    </source>
</reference>
<proteinExistence type="inferred from homology"/>
<dbReference type="PaxDb" id="8355-A0A1L8FHA0"/>
<evidence type="ECO:0000256" key="4">
    <source>
        <dbReference type="ARBA" id="ARBA00022989"/>
    </source>
</evidence>
<keyword evidence="5 6" id="KW-0472">Membrane</keyword>
<evidence type="ECO:0000313" key="9">
    <source>
        <dbReference type="Xenbase" id="XB-GENE-17340036"/>
    </source>
</evidence>
<evidence type="ECO:0000313" key="8">
    <source>
        <dbReference type="RefSeq" id="XP_018083740.1"/>
    </source>
</evidence>
<evidence type="ECO:0000256" key="3">
    <source>
        <dbReference type="ARBA" id="ARBA00022692"/>
    </source>
</evidence>
<evidence type="ECO:0000313" key="7">
    <source>
        <dbReference type="Proteomes" id="UP000186698"/>
    </source>
</evidence>
<protein>
    <submittedName>
        <fullName evidence="8">Synaptogyrin-4</fullName>
    </submittedName>
</protein>
<keyword evidence="4" id="KW-1133">Transmembrane helix</keyword>
<dbReference type="Pfam" id="PF01284">
    <property type="entry name" value="MARVEL"/>
    <property type="match status" value="1"/>
</dbReference>
<keyword evidence="7" id="KW-1185">Reference proteome</keyword>
<dbReference type="PROSITE" id="PS51225">
    <property type="entry name" value="MARVEL"/>
    <property type="match status" value="1"/>
</dbReference>
<dbReference type="Bgee" id="108697817">
    <property type="expression patterns" value="Expressed in testis and 6 other cell types or tissues"/>
</dbReference>
<dbReference type="Proteomes" id="UP000186698">
    <property type="component" value="Chromosome 7S"/>
</dbReference>
<evidence type="ECO:0000256" key="5">
    <source>
        <dbReference type="ARBA" id="ARBA00023136"/>
    </source>
</evidence>
<dbReference type="PANTHER" id="PTHR10838:SF31">
    <property type="entry name" value="SYNAPTOGYRIN-4"/>
    <property type="match status" value="1"/>
</dbReference>
<accession>A0A1L8FHA0</accession>
<keyword evidence="3 6" id="KW-0812">Transmembrane</keyword>
<sequence>MEHLRFTSVQRRIRDNPVSAFIFRPLTIWRVLTLISSIIVCVTLLSEGYQHLPTSSFLNCTLNDNSTACEYGISIGIFGSIVCLVFFILDIVKPLFERNLIKKVVSITDLFFSVLFAVLWIFGFCYLTHEWFMSLPYVFAFGKKETETAIAFSFFSILCWVILIYLEVLHFREKYRDARSMSMASLRRSKFPDIGRVEEIAEPPSLPSPTIVSFIIPSPVTDPFDE</sequence>
<comment type="similarity">
    <text evidence="2">Belongs to the synaptogyrin family.</text>
</comment>
<dbReference type="KEGG" id="xla:108697817"/>
<dbReference type="OrthoDB" id="10041611at2759"/>
<dbReference type="AGR" id="Xenbase:XB-GENE-17340036"/>